<evidence type="ECO:0000313" key="2">
    <source>
        <dbReference type="Proteomes" id="UP001144347"/>
    </source>
</evidence>
<name>A0ABT4LAL8_9SPHI</name>
<evidence type="ECO:0000313" key="1">
    <source>
        <dbReference type="EMBL" id="MCZ4244972.1"/>
    </source>
</evidence>
<protein>
    <submittedName>
        <fullName evidence="1">Uncharacterized protein</fullName>
    </submittedName>
</protein>
<dbReference type="RefSeq" id="WP_269428025.1">
    <property type="nucleotide sequence ID" value="NZ_JAPWGM010000004.1"/>
</dbReference>
<reference evidence="1" key="1">
    <citation type="submission" date="2022-12" db="EMBL/GenBank/DDBJ databases">
        <title>Genome sequence of HCMS5-2.</title>
        <authorList>
            <person name="Woo H."/>
        </authorList>
    </citation>
    <scope>NUCLEOTIDE SEQUENCE</scope>
    <source>
        <strain evidence="1">HCMS5-2</strain>
    </source>
</reference>
<dbReference type="EMBL" id="JAPWGM010000004">
    <property type="protein sequence ID" value="MCZ4244972.1"/>
    <property type="molecule type" value="Genomic_DNA"/>
</dbReference>
<proteinExistence type="predicted"/>
<gene>
    <name evidence="1" type="ORF">O0955_13245</name>
</gene>
<accession>A0ABT4LAL8</accession>
<dbReference type="Proteomes" id="UP001144347">
    <property type="component" value="Unassembled WGS sequence"/>
</dbReference>
<sequence>MSTAIGNLANAATSLDTGNDSIVIVEYISGKVGGATLDVTGWTPDVIPGGHVIIQETATGNLKPFPVSGSAYDALPANHTISPYVTVASVLTTKPFVGLMDRGTVNPNAQKYTISSVLAAVKTAQPQIIYRAD</sequence>
<organism evidence="1 2">
    <name type="scientific">Pedobacter punctiformis</name>
    <dbReference type="NCBI Taxonomy" id="3004097"/>
    <lineage>
        <taxon>Bacteria</taxon>
        <taxon>Pseudomonadati</taxon>
        <taxon>Bacteroidota</taxon>
        <taxon>Sphingobacteriia</taxon>
        <taxon>Sphingobacteriales</taxon>
        <taxon>Sphingobacteriaceae</taxon>
        <taxon>Pedobacter</taxon>
    </lineage>
</organism>
<comment type="caution">
    <text evidence="1">The sequence shown here is derived from an EMBL/GenBank/DDBJ whole genome shotgun (WGS) entry which is preliminary data.</text>
</comment>
<keyword evidence="2" id="KW-1185">Reference proteome</keyword>